<dbReference type="STRING" id="76123.AS203_09480"/>
<sequence>MPKTIESDEPCVRCIFHPMMYSEHKRSLKREALLPAKNKREVSLLRLRYMTQEFCINHGKTLQMKGNTFCCLATITKIDIEEVDTGDGVSCNLRYAPMHKTRMRKYASQLIKRMKVIYQVTA</sequence>
<dbReference type="AlphaFoldDB" id="A0A0S2KLX2"/>
<evidence type="ECO:0000313" key="2">
    <source>
        <dbReference type="Proteomes" id="UP000056252"/>
    </source>
</evidence>
<dbReference type="RefSeq" id="WP_025065457.1">
    <property type="nucleotide sequence ID" value="NZ_CP013195.1"/>
</dbReference>
<dbReference type="KEGG" id="peo:AS203_09480"/>
<keyword evidence="2" id="KW-1185">Reference proteome</keyword>
<gene>
    <name evidence="1" type="ORF">AS203_09480</name>
</gene>
<evidence type="ECO:0000313" key="1">
    <source>
        <dbReference type="EMBL" id="ALO49292.1"/>
    </source>
</evidence>
<name>A0A0S2KLX2_9BACT</name>
<organism evidence="1 2">
    <name type="scientific">Hoylesella enoeca</name>
    <dbReference type="NCBI Taxonomy" id="76123"/>
    <lineage>
        <taxon>Bacteria</taxon>
        <taxon>Pseudomonadati</taxon>
        <taxon>Bacteroidota</taxon>
        <taxon>Bacteroidia</taxon>
        <taxon>Bacteroidales</taxon>
        <taxon>Prevotellaceae</taxon>
        <taxon>Hoylesella</taxon>
    </lineage>
</organism>
<dbReference type="EMBL" id="CP013195">
    <property type="protein sequence ID" value="ALO49292.1"/>
    <property type="molecule type" value="Genomic_DNA"/>
</dbReference>
<reference evidence="2" key="1">
    <citation type="submission" date="2015-11" db="EMBL/GenBank/DDBJ databases">
        <authorList>
            <person name="Holder M.E."/>
            <person name="Ajami N.J."/>
            <person name="Petrosino J.F."/>
        </authorList>
    </citation>
    <scope>NUCLEOTIDE SEQUENCE [LARGE SCALE GENOMIC DNA]</scope>
    <source>
        <strain evidence="2">F0113</strain>
    </source>
</reference>
<dbReference type="Proteomes" id="UP000056252">
    <property type="component" value="Chromosome"/>
</dbReference>
<dbReference type="eggNOG" id="ENOG5033HXJ">
    <property type="taxonomic scope" value="Bacteria"/>
</dbReference>
<proteinExistence type="predicted"/>
<accession>A0A0S2KLX2</accession>
<protein>
    <submittedName>
        <fullName evidence="1">Uncharacterized protein</fullName>
    </submittedName>
</protein>